<comment type="subcellular location">
    <subcellularLocation>
        <location evidence="4">Mitochondrion</location>
    </subcellularLocation>
</comment>
<feature type="chain" id="PRO_5012768908" description="Elongation factor Ts, mitochondrial" evidence="5">
    <location>
        <begin position="21"/>
        <end position="356"/>
    </location>
</feature>
<dbReference type="Gene3D" id="3.30.479.20">
    <property type="entry name" value="Elongation factor Ts, dimerisation domain"/>
    <property type="match status" value="2"/>
</dbReference>
<evidence type="ECO:0000256" key="5">
    <source>
        <dbReference type="SAM" id="SignalP"/>
    </source>
</evidence>
<feature type="signal peptide" evidence="5">
    <location>
        <begin position="1"/>
        <end position="20"/>
    </location>
</feature>
<dbReference type="OrthoDB" id="277235at2759"/>
<dbReference type="GO" id="GO:0070125">
    <property type="term" value="P:mitochondrial translational elongation"/>
    <property type="evidence" value="ECO:0007669"/>
    <property type="project" value="TreeGrafter"/>
</dbReference>
<dbReference type="SUPFAM" id="SSF46934">
    <property type="entry name" value="UBA-like"/>
    <property type="match status" value="1"/>
</dbReference>
<dbReference type="GO" id="GO:0003746">
    <property type="term" value="F:translation elongation factor activity"/>
    <property type="evidence" value="ECO:0007669"/>
    <property type="project" value="UniProtKB-UniRule"/>
</dbReference>
<dbReference type="Gene3D" id="1.10.8.10">
    <property type="entry name" value="DNA helicase RuvA subunit, C-terminal domain"/>
    <property type="match status" value="1"/>
</dbReference>
<dbReference type="GO" id="GO:0005739">
    <property type="term" value="C:mitochondrion"/>
    <property type="evidence" value="ECO:0007669"/>
    <property type="project" value="UniProtKB-SubCell"/>
</dbReference>
<dbReference type="RefSeq" id="XP_028528089.1">
    <property type="nucleotide sequence ID" value="XM_028671437.1"/>
</dbReference>
<evidence type="ECO:0000256" key="1">
    <source>
        <dbReference type="ARBA" id="ARBA00005532"/>
    </source>
</evidence>
<keyword evidence="8" id="KW-1185">Reference proteome</keyword>
<name>A0A1J1GSJ8_PLAGA</name>
<dbReference type="HAMAP" id="MF_00050">
    <property type="entry name" value="EF_Ts"/>
    <property type="match status" value="1"/>
</dbReference>
<evidence type="ECO:0000313" key="7">
    <source>
        <dbReference type="EMBL" id="CRG95278.1"/>
    </source>
</evidence>
<comment type="caution">
    <text evidence="7">The sequence shown here is derived from an EMBL/GenBank/DDBJ whole genome shotgun (WGS) entry which is preliminary data.</text>
</comment>
<dbReference type="InterPro" id="IPR009060">
    <property type="entry name" value="UBA-like_sf"/>
</dbReference>
<dbReference type="PANTHER" id="PTHR11741:SF0">
    <property type="entry name" value="ELONGATION FACTOR TS, MITOCHONDRIAL"/>
    <property type="match status" value="1"/>
</dbReference>
<evidence type="ECO:0000259" key="6">
    <source>
        <dbReference type="Pfam" id="PF00889"/>
    </source>
</evidence>
<keyword evidence="3 4" id="KW-0648">Protein biosynthesis</keyword>
<dbReference type="GeneID" id="39728565"/>
<dbReference type="Proteomes" id="UP000220797">
    <property type="component" value="Unassembled WGS sequence"/>
</dbReference>
<gene>
    <name evidence="7" type="ORF">PGAL8A_00004300</name>
</gene>
<keyword evidence="2 4" id="KW-0251">Elongation factor</keyword>
<dbReference type="NCBIfam" id="TIGR00116">
    <property type="entry name" value="tsf"/>
    <property type="match status" value="1"/>
</dbReference>
<dbReference type="InterPro" id="IPR014039">
    <property type="entry name" value="Transl_elong_EFTs/EF1B_dimer"/>
</dbReference>
<accession>A0A1J1GSJ8</accession>
<dbReference type="Gene3D" id="1.10.286.20">
    <property type="match status" value="1"/>
</dbReference>
<evidence type="ECO:0000256" key="3">
    <source>
        <dbReference type="ARBA" id="ARBA00022917"/>
    </source>
</evidence>
<protein>
    <recommendedName>
        <fullName evidence="4">Elongation factor Ts, mitochondrial</fullName>
        <shortName evidence="4">EF-Ts</shortName>
        <shortName evidence="4">EF-TsMt</shortName>
    </recommendedName>
</protein>
<dbReference type="VEuPathDB" id="PlasmoDB:PGAL8A_00004300"/>
<comment type="function">
    <text evidence="4">Associates with the EF-Tu.GDP complex and induces the exchange of GDP to GTP. It remains bound to the aminoacyl-tRNA.EF-Tu.GTP complex up to the GTP hydrolysis stage on the ribosome.</text>
</comment>
<dbReference type="SUPFAM" id="SSF54713">
    <property type="entry name" value="Elongation factor Ts (EF-Ts), dimerisation domain"/>
    <property type="match status" value="1"/>
</dbReference>
<keyword evidence="5" id="KW-0732">Signal</keyword>
<reference evidence="7" key="1">
    <citation type="submission" date="2015-04" db="EMBL/GenBank/DDBJ databases">
        <authorList>
            <consortium name="Pathogen Informatics"/>
        </authorList>
    </citation>
    <scope>NUCLEOTIDE SEQUENCE [LARGE SCALE GENOMIC DNA]</scope>
    <source>
        <strain evidence="7">8A</strain>
    </source>
</reference>
<sequence length="356" mass="41345">MNLYFSFILLFLNSSLIILCFKSNKSLKLISDINKFKKIKKNFNNQLYSSNENLKLLKYVRKVTNASIQVCNNALKNCNNDVNKAIEYVRKNAKNVSISTNIKTQKEGLIGSKIKDDKIAILEVLTDSDFVSTNKNFVNFVKNLLNVILINDNTNNILDLEYIDENNNLMGTVGDQLNYLRNIFRENVKIGRYTKYIKKNENEFLHFYIHNVVEENVGLSGVLLVMYIDNLKENLKIKKQHIANITNDLAMHIISAKPINISVDTLSEKVIMREMEVIKQSLKDINKPEKILNNMINGKMKKFYSSVVLLEQEYMLDESKRKVYQVIKDFSKEHNININVEYFNYLSVGEKNILIE</sequence>
<evidence type="ECO:0000256" key="4">
    <source>
        <dbReference type="HAMAP-Rule" id="MF_03135"/>
    </source>
</evidence>
<comment type="similarity">
    <text evidence="1 4">Belongs to the EF-Ts family.</text>
</comment>
<keyword evidence="4" id="KW-0496">Mitochondrion</keyword>
<evidence type="ECO:0000313" key="8">
    <source>
        <dbReference type="Proteomes" id="UP000220797"/>
    </source>
</evidence>
<dbReference type="OMA" id="QEYMLDD"/>
<dbReference type="Pfam" id="PF00889">
    <property type="entry name" value="EF_TS"/>
    <property type="match status" value="1"/>
</dbReference>
<dbReference type="EMBL" id="CVMV01000033">
    <property type="protein sequence ID" value="CRG95278.1"/>
    <property type="molecule type" value="Genomic_DNA"/>
</dbReference>
<dbReference type="InterPro" id="IPR001816">
    <property type="entry name" value="Transl_elong_EFTs/EF1B"/>
</dbReference>
<dbReference type="PANTHER" id="PTHR11741">
    <property type="entry name" value="ELONGATION FACTOR TS"/>
    <property type="match status" value="1"/>
</dbReference>
<dbReference type="AlphaFoldDB" id="A0A1J1GSJ8"/>
<proteinExistence type="inferred from homology"/>
<feature type="domain" description="Translation elongation factor EFTs/EF1B dimerisation" evidence="6">
    <location>
        <begin position="120"/>
        <end position="350"/>
    </location>
</feature>
<evidence type="ECO:0000256" key="2">
    <source>
        <dbReference type="ARBA" id="ARBA00022768"/>
    </source>
</evidence>
<organism evidence="7 8">
    <name type="scientific">Plasmodium gallinaceum</name>
    <dbReference type="NCBI Taxonomy" id="5849"/>
    <lineage>
        <taxon>Eukaryota</taxon>
        <taxon>Sar</taxon>
        <taxon>Alveolata</taxon>
        <taxon>Apicomplexa</taxon>
        <taxon>Aconoidasida</taxon>
        <taxon>Haemosporida</taxon>
        <taxon>Plasmodiidae</taxon>
        <taxon>Plasmodium</taxon>
        <taxon>Plasmodium (Haemamoeba)</taxon>
    </lineage>
</organism>
<dbReference type="InterPro" id="IPR036402">
    <property type="entry name" value="EF-Ts_dimer_sf"/>
</dbReference>